<evidence type="ECO:0000256" key="6">
    <source>
        <dbReference type="RuleBase" id="RU003423"/>
    </source>
</evidence>
<dbReference type="OrthoDB" id="9805770at2"/>
<dbReference type="InterPro" id="IPR000089">
    <property type="entry name" value="Biotin_lipoyl"/>
</dbReference>
<dbReference type="PROSITE" id="PS51826">
    <property type="entry name" value="PSBD"/>
    <property type="match status" value="1"/>
</dbReference>
<dbReference type="InterPro" id="IPR023213">
    <property type="entry name" value="CAT-like_dom_sf"/>
</dbReference>
<dbReference type="SUPFAM" id="SSF52777">
    <property type="entry name" value="CoA-dependent acyltransferases"/>
    <property type="match status" value="1"/>
</dbReference>
<dbReference type="FunFam" id="3.30.559.10:FF:000007">
    <property type="entry name" value="Dihydrolipoamide acetyltransferase component of pyruvate dehydrogenase complex"/>
    <property type="match status" value="1"/>
</dbReference>
<keyword evidence="5 6" id="KW-0012">Acyltransferase</keyword>
<dbReference type="Gene3D" id="4.10.320.10">
    <property type="entry name" value="E3-binding domain"/>
    <property type="match status" value="1"/>
</dbReference>
<evidence type="ECO:0000256" key="5">
    <source>
        <dbReference type="ARBA" id="ARBA00023315"/>
    </source>
</evidence>
<dbReference type="AlphaFoldDB" id="A0A2V4AG66"/>
<reference evidence="7 8" key="1">
    <citation type="submission" date="2016-07" db="EMBL/GenBank/DDBJ databases">
        <title>Draft genome sequence of Prauserella muralis DSM 45305, isolated from a mould-covered wall in an indoor environment.</title>
        <authorList>
            <person name="Ruckert C."/>
            <person name="Albersmeier A."/>
            <person name="Jiang C.-L."/>
            <person name="Jiang Y."/>
            <person name="Kalinowski J."/>
            <person name="Schneider O."/>
            <person name="Winkler A."/>
            <person name="Zotchev S.B."/>
        </authorList>
    </citation>
    <scope>NUCLEOTIDE SEQUENCE [LARGE SCALE GENOMIC DNA]</scope>
    <source>
        <strain evidence="7 8">DSM 45305</strain>
    </source>
</reference>
<comment type="caution">
    <text evidence="7">The sequence shown here is derived from an EMBL/GenBank/DDBJ whole genome shotgun (WGS) entry which is preliminary data.</text>
</comment>
<dbReference type="GO" id="GO:0016407">
    <property type="term" value="F:acetyltransferase activity"/>
    <property type="evidence" value="ECO:0007669"/>
    <property type="project" value="TreeGrafter"/>
</dbReference>
<name>A0A2V4AG66_9PSEU</name>
<dbReference type="GO" id="GO:0031405">
    <property type="term" value="F:lipoic acid binding"/>
    <property type="evidence" value="ECO:0007669"/>
    <property type="project" value="TreeGrafter"/>
</dbReference>
<accession>A0A2V4AG66</accession>
<dbReference type="CDD" id="cd06849">
    <property type="entry name" value="lipoyl_domain"/>
    <property type="match status" value="1"/>
</dbReference>
<keyword evidence="8" id="KW-1185">Reference proteome</keyword>
<dbReference type="PANTHER" id="PTHR43178">
    <property type="entry name" value="DIHYDROLIPOAMIDE ACETYLTRANSFERASE COMPONENT OF PYRUVATE DEHYDROGENASE COMPLEX"/>
    <property type="match status" value="1"/>
</dbReference>
<dbReference type="Proteomes" id="UP000249915">
    <property type="component" value="Unassembled WGS sequence"/>
</dbReference>
<evidence type="ECO:0000313" key="7">
    <source>
        <dbReference type="EMBL" id="PXY18922.1"/>
    </source>
</evidence>
<dbReference type="InterPro" id="IPR001078">
    <property type="entry name" value="2-oxoacid_DH_actylTfrase"/>
</dbReference>
<dbReference type="PROSITE" id="PS00189">
    <property type="entry name" value="LIPOYL"/>
    <property type="match status" value="1"/>
</dbReference>
<organism evidence="7 8">
    <name type="scientific">Prauserella muralis</name>
    <dbReference type="NCBI Taxonomy" id="588067"/>
    <lineage>
        <taxon>Bacteria</taxon>
        <taxon>Bacillati</taxon>
        <taxon>Actinomycetota</taxon>
        <taxon>Actinomycetes</taxon>
        <taxon>Pseudonocardiales</taxon>
        <taxon>Pseudonocardiaceae</taxon>
        <taxon>Prauserella</taxon>
    </lineage>
</organism>
<evidence type="ECO:0000256" key="1">
    <source>
        <dbReference type="ARBA" id="ARBA00001938"/>
    </source>
</evidence>
<dbReference type="RefSeq" id="WP_112284847.1">
    <property type="nucleotide sequence ID" value="NZ_MASW01000007.1"/>
</dbReference>
<dbReference type="Pfam" id="PF00364">
    <property type="entry name" value="Biotin_lipoyl"/>
    <property type="match status" value="1"/>
</dbReference>
<gene>
    <name evidence="7" type="ORF">BAY60_29260</name>
</gene>
<comment type="cofactor">
    <cofactor evidence="1 6">
        <name>(R)-lipoate</name>
        <dbReference type="ChEBI" id="CHEBI:83088"/>
    </cofactor>
</comment>
<dbReference type="PANTHER" id="PTHR43178:SF5">
    <property type="entry name" value="LIPOAMIDE ACYLTRANSFERASE COMPONENT OF BRANCHED-CHAIN ALPHA-KETO ACID DEHYDROGENASE COMPLEX, MITOCHONDRIAL"/>
    <property type="match status" value="1"/>
</dbReference>
<evidence type="ECO:0000256" key="2">
    <source>
        <dbReference type="ARBA" id="ARBA00007317"/>
    </source>
</evidence>
<proteinExistence type="inferred from homology"/>
<evidence type="ECO:0000313" key="8">
    <source>
        <dbReference type="Proteomes" id="UP000249915"/>
    </source>
</evidence>
<dbReference type="InterPro" id="IPR050743">
    <property type="entry name" value="2-oxoacid_DH_E2_comp"/>
</dbReference>
<dbReference type="InterPro" id="IPR004167">
    <property type="entry name" value="PSBD"/>
</dbReference>
<evidence type="ECO:0000256" key="3">
    <source>
        <dbReference type="ARBA" id="ARBA00022679"/>
    </source>
</evidence>
<dbReference type="GO" id="GO:0005737">
    <property type="term" value="C:cytoplasm"/>
    <property type="evidence" value="ECO:0007669"/>
    <property type="project" value="TreeGrafter"/>
</dbReference>
<evidence type="ECO:0000256" key="4">
    <source>
        <dbReference type="ARBA" id="ARBA00022823"/>
    </source>
</evidence>
<dbReference type="SUPFAM" id="SSF51230">
    <property type="entry name" value="Single hybrid motif"/>
    <property type="match status" value="1"/>
</dbReference>
<dbReference type="InterPro" id="IPR036625">
    <property type="entry name" value="E3-bd_dom_sf"/>
</dbReference>
<dbReference type="EMBL" id="MASW01000007">
    <property type="protein sequence ID" value="PXY18922.1"/>
    <property type="molecule type" value="Genomic_DNA"/>
</dbReference>
<dbReference type="InterPro" id="IPR011053">
    <property type="entry name" value="Single_hybrid_motif"/>
</dbReference>
<dbReference type="Gene3D" id="3.30.559.10">
    <property type="entry name" value="Chloramphenicol acetyltransferase-like domain"/>
    <property type="match status" value="1"/>
</dbReference>
<dbReference type="PROSITE" id="PS50968">
    <property type="entry name" value="BIOTINYL_LIPOYL"/>
    <property type="match status" value="1"/>
</dbReference>
<sequence length="400" mass="42118">MSAQEFRLPDVGEGLTEAEIVKWHVAAGDAVGINDVLVEIETAKSAVELPSPFAGTVTALLAEEGQTVAVGSPIVTIGEPDTKPTVLVGYGPSANGDARRRRAARTAEVEAPPRSPAHALAKPPVRKLAKDLGVDLTALAPSGPGGVVTRDDVLRHVDTGHGEAAKPERATRIPVKGVRKATAVAMSASAFTAPHVTEFLTVDVTRSVRLVDKLKTEPAFREHKVTMLLLVARALLTAAREFPEINSSWDAEAGEIVLHHEVNLGIAAATPRGLLVPNIKNAGALSLPALASALTGLVRTAREGKATPEDMSHGTITITNIGVFGVDAGTPILNPGEAAILCLGAVRRNPWEHKGRVALRWTTQLALSFDHRLVDGELGSKVLARIGQILADPEWQLILS</sequence>
<keyword evidence="4 6" id="KW-0450">Lipoyl</keyword>
<dbReference type="Gene3D" id="2.40.50.100">
    <property type="match status" value="1"/>
</dbReference>
<dbReference type="Pfam" id="PF02817">
    <property type="entry name" value="E3_binding"/>
    <property type="match status" value="1"/>
</dbReference>
<dbReference type="Pfam" id="PF00198">
    <property type="entry name" value="2-oxoacid_dh"/>
    <property type="match status" value="1"/>
</dbReference>
<protein>
    <recommendedName>
        <fullName evidence="6">Dihydrolipoamide acetyltransferase component of pyruvate dehydrogenase complex</fullName>
        <ecNumber evidence="6">2.3.1.-</ecNumber>
    </recommendedName>
</protein>
<dbReference type="SUPFAM" id="SSF47005">
    <property type="entry name" value="Peripheral subunit-binding domain of 2-oxo acid dehydrogenase complex"/>
    <property type="match status" value="1"/>
</dbReference>
<comment type="similarity">
    <text evidence="2 6">Belongs to the 2-oxoacid dehydrogenase family.</text>
</comment>
<dbReference type="EC" id="2.3.1.-" evidence="6"/>
<keyword evidence="3 6" id="KW-0808">Transferase</keyword>
<dbReference type="InterPro" id="IPR003016">
    <property type="entry name" value="2-oxoA_DH_lipoyl-BS"/>
</dbReference>